<feature type="signal peptide" evidence="2">
    <location>
        <begin position="1"/>
        <end position="26"/>
    </location>
</feature>
<protein>
    <submittedName>
        <fullName evidence="4">RlpA-like double-psi beta-barrel-protein domain-containing protein-containing protein</fullName>
    </submittedName>
</protein>
<comment type="caution">
    <text evidence="4">The sequence shown here is derived from an EMBL/GenBank/DDBJ whole genome shotgun (WGS) entry which is preliminary data.</text>
</comment>
<proteinExistence type="predicted"/>
<feature type="compositionally biased region" description="Polar residues" evidence="1">
    <location>
        <begin position="285"/>
        <end position="294"/>
    </location>
</feature>
<dbReference type="SUPFAM" id="SSF50685">
    <property type="entry name" value="Barwin-like endoglucanases"/>
    <property type="match status" value="1"/>
</dbReference>
<dbReference type="GeneID" id="98149061"/>
<feature type="chain" id="PRO_5045281022" evidence="2">
    <location>
        <begin position="27"/>
        <end position="300"/>
    </location>
</feature>
<feature type="compositionally biased region" description="Low complexity" evidence="1">
    <location>
        <begin position="275"/>
        <end position="284"/>
    </location>
</feature>
<evidence type="ECO:0000313" key="5">
    <source>
        <dbReference type="Proteomes" id="UP001610432"/>
    </source>
</evidence>
<reference evidence="4 5" key="1">
    <citation type="submission" date="2024-07" db="EMBL/GenBank/DDBJ databases">
        <title>Section-level genome sequencing and comparative genomics of Aspergillus sections Usti and Cavernicolus.</title>
        <authorList>
            <consortium name="Lawrence Berkeley National Laboratory"/>
            <person name="Nybo J.L."/>
            <person name="Vesth T.C."/>
            <person name="Theobald S."/>
            <person name="Frisvad J.C."/>
            <person name="Larsen T.O."/>
            <person name="Kjaerboelling I."/>
            <person name="Rothschild-Mancinelli K."/>
            <person name="Lyhne E.K."/>
            <person name="Kogle M.E."/>
            <person name="Barry K."/>
            <person name="Clum A."/>
            <person name="Na H."/>
            <person name="Ledsgaard L."/>
            <person name="Lin J."/>
            <person name="Lipzen A."/>
            <person name="Kuo A."/>
            <person name="Riley R."/>
            <person name="Mondo S."/>
            <person name="Labutti K."/>
            <person name="Haridas S."/>
            <person name="Pangalinan J."/>
            <person name="Salamov A.A."/>
            <person name="Simmons B.A."/>
            <person name="Magnuson J.K."/>
            <person name="Chen J."/>
            <person name="Drula E."/>
            <person name="Henrissat B."/>
            <person name="Wiebenga A."/>
            <person name="Lubbers R.J."/>
            <person name="Gomes A.C."/>
            <person name="Macurrencykelacurrency M.R."/>
            <person name="Stajich J."/>
            <person name="Grigoriev I.V."/>
            <person name="Mortensen U.H."/>
            <person name="De Vries R.P."/>
            <person name="Baker S.E."/>
            <person name="Andersen M.R."/>
        </authorList>
    </citation>
    <scope>NUCLEOTIDE SEQUENCE [LARGE SCALE GENOMIC DNA]</scope>
    <source>
        <strain evidence="4 5">CBS 449.75</strain>
    </source>
</reference>
<feature type="region of interest" description="Disordered" evidence="1">
    <location>
        <begin position="275"/>
        <end position="300"/>
    </location>
</feature>
<evidence type="ECO:0000256" key="2">
    <source>
        <dbReference type="SAM" id="SignalP"/>
    </source>
</evidence>
<keyword evidence="5" id="KW-1185">Reference proteome</keyword>
<evidence type="ECO:0000259" key="3">
    <source>
        <dbReference type="PROSITE" id="PS50842"/>
    </source>
</evidence>
<dbReference type="Gene3D" id="2.40.40.10">
    <property type="entry name" value="RlpA-like domain"/>
    <property type="match status" value="1"/>
</dbReference>
<evidence type="ECO:0000313" key="4">
    <source>
        <dbReference type="EMBL" id="KAL2861049.1"/>
    </source>
</evidence>
<dbReference type="CDD" id="cd22278">
    <property type="entry name" value="DPBB_GH45_endoglucanase"/>
    <property type="match status" value="1"/>
</dbReference>
<organism evidence="4 5">
    <name type="scientific">Aspergillus lucknowensis</name>
    <dbReference type="NCBI Taxonomy" id="176173"/>
    <lineage>
        <taxon>Eukaryota</taxon>
        <taxon>Fungi</taxon>
        <taxon>Dikarya</taxon>
        <taxon>Ascomycota</taxon>
        <taxon>Pezizomycotina</taxon>
        <taxon>Eurotiomycetes</taxon>
        <taxon>Eurotiomycetidae</taxon>
        <taxon>Eurotiales</taxon>
        <taxon>Aspergillaceae</taxon>
        <taxon>Aspergillus</taxon>
        <taxon>Aspergillus subgen. Nidulantes</taxon>
    </lineage>
</organism>
<evidence type="ECO:0000256" key="1">
    <source>
        <dbReference type="SAM" id="MobiDB-lite"/>
    </source>
</evidence>
<dbReference type="Pfam" id="PF22514">
    <property type="entry name" value="EXPB1_D1"/>
    <property type="match status" value="1"/>
</dbReference>
<dbReference type="InterPro" id="IPR036908">
    <property type="entry name" value="RlpA-like_sf"/>
</dbReference>
<accession>A0ABR4L967</accession>
<dbReference type="Proteomes" id="UP001610432">
    <property type="component" value="Unassembled WGS sequence"/>
</dbReference>
<dbReference type="RefSeq" id="XP_070880943.1">
    <property type="nucleotide sequence ID" value="XM_071033989.1"/>
</dbReference>
<gene>
    <name evidence="4" type="ORF">BJX67DRAFT_386070</name>
</gene>
<dbReference type="EMBL" id="JBFXLQ010000076">
    <property type="protein sequence ID" value="KAL2861049.1"/>
    <property type="molecule type" value="Genomic_DNA"/>
</dbReference>
<keyword evidence="2" id="KW-0732">Signal</keyword>
<dbReference type="PROSITE" id="PS50842">
    <property type="entry name" value="EXPANSIN_EG45"/>
    <property type="match status" value="1"/>
</dbReference>
<feature type="domain" description="Expansin-like EG45" evidence="3">
    <location>
        <begin position="39"/>
        <end position="169"/>
    </location>
</feature>
<dbReference type="InterPro" id="IPR007112">
    <property type="entry name" value="Expansin/allergen_DPBB_dom"/>
</dbReference>
<name>A0ABR4L967_9EURO</name>
<sequence>MSLTNIFKKPLFLTGLLLARSTTTSALLATTTNYNDGLQGACGCGTQESTFPWSYGLPNNVYTAAANQALFDTQMEHWCGSGCGTCYRLTSTGVSSCETCGTGGEQGKSITVMVTNLCPYAGNEQWCANPRQLNAYGYPYHFDIMGGSGVFGDNVVVEFEQVECPNEARMSWAGCECHPDVRGKALGNANASAEEAAEAAGAGDAMGHGFNHTLVQMQAQNQTRTRTQARTQALTQALTRALNRTQTQNQTQSRSQIQMQTPVEAATTPIAETQTLTQTQNQSTMAVSSFSTMARPSPPW</sequence>